<accession>A0A8H5DS00</accession>
<dbReference type="Gene3D" id="3.30.300.30">
    <property type="match status" value="1"/>
</dbReference>
<organism evidence="4 5">
    <name type="scientific">Fusarium anthophilum</name>
    <dbReference type="NCBI Taxonomy" id="48485"/>
    <lineage>
        <taxon>Eukaryota</taxon>
        <taxon>Fungi</taxon>
        <taxon>Dikarya</taxon>
        <taxon>Ascomycota</taxon>
        <taxon>Pezizomycotina</taxon>
        <taxon>Sordariomycetes</taxon>
        <taxon>Hypocreomycetidae</taxon>
        <taxon>Hypocreales</taxon>
        <taxon>Nectriaceae</taxon>
        <taxon>Fusarium</taxon>
        <taxon>Fusarium fujikuroi species complex</taxon>
    </lineage>
</organism>
<evidence type="ECO:0000259" key="1">
    <source>
        <dbReference type="Pfam" id="PF00144"/>
    </source>
</evidence>
<dbReference type="Gene3D" id="3.40.710.10">
    <property type="entry name" value="DD-peptidase/beta-lactamase superfamily"/>
    <property type="match status" value="1"/>
</dbReference>
<evidence type="ECO:0000313" key="5">
    <source>
        <dbReference type="Proteomes" id="UP000573603"/>
    </source>
</evidence>
<dbReference type="InterPro" id="IPR000873">
    <property type="entry name" value="AMP-dep_synth/lig_dom"/>
</dbReference>
<dbReference type="Gene3D" id="3.40.50.980">
    <property type="match status" value="2"/>
</dbReference>
<dbReference type="SUPFAM" id="SSF56801">
    <property type="entry name" value="Acetyl-CoA synthetase-like"/>
    <property type="match status" value="1"/>
</dbReference>
<sequence length="939" mass="101956">MVFTPPDWVPHLPFDPPDSISIGELLTNEKFGRHPIAKSRNPFTCGLTGRTFTTTEFNERKECLAKTLKQRLDWEPNTGSPFEKTACVHSVNTIDYLTVLLAIHRLNGLATPANTAYSVTELAHQLKSSGAVSLFTCVSLLETALKAAQAAGISHNAIFVIDVPGYKSDTPFKTVETMIAEGVNLPDIESLQWTEGQGARQPAFLCYSSGTSGVPKAVMISHQNIISNVMQYRAYELVSREKLDIETQVELGVLPFSHIYGLVVIAHSALYRGDEVIVLPQYQLRTVLRAISRFSINQLMFVPPMVHQIVNSSEELKRHCLDSVRCLYTGAAPISEDIMAQLKNLYPTWNITQGYGMTEATGLVTSTSEHDILPRSSGSLLTGIRVKIVGLDAKEIERYDEPGELLVQSPSVALGYLNDEKATAEAFVFGKDGRWLKSGDEAVITKGPSGHEHVVIVDRIKELIKVKGFQVAPAELEAHLLTHPAVADCAVVRAFDEKAREVPKAYVVKSALVDTETDDKISQDIASQRSCKINSSKIETVSIMANFIEVLAQNTASGTNNVPGCVVCAVDNQGQTIYEAASGNNGPSADAAPLEVNNVFWIASCTKLVGTIAALQCVDRGLIALDDDVEGVLPELASPGVISKDDTAEHGFVITPATKKITLRHLLTHSSGLGYDIFDPLLMAWRKSRGEPLQATSGTVIEAHSVPLLFEPGEGWSYGGGIDWAAVLVCRLNGKVNLEEYVQQNICKPLGLDSTTFRIDQSPAIRDRLMVMSERQPDGTFLPGQKPWPNNPADDCAGIGLYSSGPDFLKIVGDLIKEQPVLLKKDTAEGIFLEQFPVDSAALMGLKKPSDMLLSMTGSSEAPDGINFGLGALLVGQDFAEKRKGTLIWGGFPNLIWFANRSLGAAGVFATQVLPPGDAACTKLTNQFMDYIWSLKSKD</sequence>
<evidence type="ECO:0000259" key="3">
    <source>
        <dbReference type="Pfam" id="PF13193"/>
    </source>
</evidence>
<gene>
    <name evidence="4" type="ORF">FANTH_12515</name>
</gene>
<dbReference type="SUPFAM" id="SSF56601">
    <property type="entry name" value="beta-lactamase/transpeptidase-like"/>
    <property type="match status" value="1"/>
</dbReference>
<dbReference type="PANTHER" id="PTHR24096:SF422">
    <property type="entry name" value="BCDNA.GH02901"/>
    <property type="match status" value="1"/>
</dbReference>
<protein>
    <submittedName>
        <fullName evidence="4">Uncharacterized protein</fullName>
    </submittedName>
</protein>
<keyword evidence="5" id="KW-1185">Reference proteome</keyword>
<dbReference type="Pfam" id="PF13193">
    <property type="entry name" value="AMP-binding_C"/>
    <property type="match status" value="1"/>
</dbReference>
<feature type="domain" description="Beta-lactamase-related" evidence="1">
    <location>
        <begin position="560"/>
        <end position="919"/>
    </location>
</feature>
<dbReference type="AlphaFoldDB" id="A0A8H5DS00"/>
<feature type="domain" description="AMP-binding enzyme C-terminal" evidence="3">
    <location>
        <begin position="475"/>
        <end position="527"/>
    </location>
</feature>
<feature type="domain" description="AMP-dependent synthetase/ligase" evidence="2">
    <location>
        <begin position="48"/>
        <end position="417"/>
    </location>
</feature>
<comment type="caution">
    <text evidence="4">The sequence shown here is derived from an EMBL/GenBank/DDBJ whole genome shotgun (WGS) entry which is preliminary data.</text>
</comment>
<evidence type="ECO:0000313" key="4">
    <source>
        <dbReference type="EMBL" id="KAF5233540.1"/>
    </source>
</evidence>
<dbReference type="Pfam" id="PF00501">
    <property type="entry name" value="AMP-binding"/>
    <property type="match status" value="1"/>
</dbReference>
<dbReference type="InterPro" id="IPR001466">
    <property type="entry name" value="Beta-lactam-related"/>
</dbReference>
<dbReference type="EMBL" id="JABEVY010000410">
    <property type="protein sequence ID" value="KAF5233540.1"/>
    <property type="molecule type" value="Genomic_DNA"/>
</dbReference>
<dbReference type="InterPro" id="IPR045851">
    <property type="entry name" value="AMP-bd_C_sf"/>
</dbReference>
<dbReference type="GO" id="GO:0016405">
    <property type="term" value="F:CoA-ligase activity"/>
    <property type="evidence" value="ECO:0007669"/>
    <property type="project" value="TreeGrafter"/>
</dbReference>
<dbReference type="InterPro" id="IPR020845">
    <property type="entry name" value="AMP-binding_CS"/>
</dbReference>
<dbReference type="PROSITE" id="PS00455">
    <property type="entry name" value="AMP_BINDING"/>
    <property type="match status" value="1"/>
</dbReference>
<proteinExistence type="predicted"/>
<name>A0A8H5DS00_9HYPO</name>
<reference evidence="4 5" key="1">
    <citation type="journal article" date="2020" name="BMC Genomics">
        <title>Correction to: Identification and distribution of gene clusters required for synthesis of sphingolipid metabolism inhibitors in diverse species of the filamentous fungus Fusarium.</title>
        <authorList>
            <person name="Kim H.S."/>
            <person name="Lohmar J.M."/>
            <person name="Busman M."/>
            <person name="Brown D.W."/>
            <person name="Naumann T.A."/>
            <person name="Divon H.H."/>
            <person name="Lysoe E."/>
            <person name="Uhlig S."/>
            <person name="Proctor R.H."/>
        </authorList>
    </citation>
    <scope>NUCLEOTIDE SEQUENCE [LARGE SCALE GENOMIC DNA]</scope>
    <source>
        <strain evidence="4 5">NRRL 25214</strain>
    </source>
</reference>
<dbReference type="InterPro" id="IPR012338">
    <property type="entry name" value="Beta-lactam/transpept-like"/>
</dbReference>
<dbReference type="PANTHER" id="PTHR24096">
    <property type="entry name" value="LONG-CHAIN-FATTY-ACID--COA LIGASE"/>
    <property type="match status" value="1"/>
</dbReference>
<dbReference type="InterPro" id="IPR025110">
    <property type="entry name" value="AMP-bd_C"/>
</dbReference>
<dbReference type="Pfam" id="PF00144">
    <property type="entry name" value="Beta-lactamase"/>
    <property type="match status" value="1"/>
</dbReference>
<dbReference type="Proteomes" id="UP000573603">
    <property type="component" value="Unassembled WGS sequence"/>
</dbReference>
<evidence type="ECO:0000259" key="2">
    <source>
        <dbReference type="Pfam" id="PF00501"/>
    </source>
</evidence>
<dbReference type="Gene3D" id="2.30.38.10">
    <property type="entry name" value="Luciferase, Domain 3"/>
    <property type="match status" value="1"/>
</dbReference>